<keyword evidence="1" id="KW-1133">Transmembrane helix</keyword>
<evidence type="ECO:0000259" key="2">
    <source>
        <dbReference type="Pfam" id="PF22813"/>
    </source>
</evidence>
<feature type="domain" description="YvbJ-like NTF2-like" evidence="3">
    <location>
        <begin position="277"/>
        <end position="401"/>
    </location>
</feature>
<comment type="caution">
    <text evidence="4">The sequence shown here is derived from an EMBL/GenBank/DDBJ whole genome shotgun (WGS) entry which is preliminary data.</text>
</comment>
<keyword evidence="1" id="KW-0472">Membrane</keyword>
<gene>
    <name evidence="4" type="ORF">GCM10010954_32940</name>
</gene>
<dbReference type="Proteomes" id="UP000660110">
    <property type="component" value="Unassembled WGS sequence"/>
</dbReference>
<proteinExistence type="predicted"/>
<reference evidence="4" key="1">
    <citation type="journal article" date="2014" name="Int. J. Syst. Evol. Microbiol.">
        <title>Complete genome sequence of Corynebacterium casei LMG S-19264T (=DSM 44701T), isolated from a smear-ripened cheese.</title>
        <authorList>
            <consortium name="US DOE Joint Genome Institute (JGI-PGF)"/>
            <person name="Walter F."/>
            <person name="Albersmeier A."/>
            <person name="Kalinowski J."/>
            <person name="Ruckert C."/>
        </authorList>
    </citation>
    <scope>NUCLEOTIDE SEQUENCE</scope>
    <source>
        <strain evidence="4">CGMCC 1.12153</strain>
    </source>
</reference>
<feature type="transmembrane region" description="Helical" evidence="1">
    <location>
        <begin position="64"/>
        <end position="85"/>
    </location>
</feature>
<dbReference type="PANTHER" id="PTHR40038:SF1">
    <property type="entry name" value="MEMBRANE-ASSOCIATED PROTEIN TCAA"/>
    <property type="match status" value="1"/>
</dbReference>
<sequence length="419" mass="48011">MGECQSCGKSTVSSQTYCDDCQPNQKVKQPADFARSDEWLNASRYYEEYQDEQNSYKKRNWRKIFVSLVTLLLLLGFSATGWAYLTKITSAKHTVQEFEKAVKKSDAERLVQLVSFDHTSTGFNKTQANHMIDYFEQSPSEFVSMLGYLRASADGAEEDESQNMHVHHLGAKWLLFDQYKIKLDPAEINIQTSQQNVNLYLNGDQVGELSEGRYELNGVTPGEHVVKGEVEVNGDRYDHIMSVNTYENTDDPIEMEFDELSPEVLQASLDERLEDDIKNAVENHVHEYVEAYEEKDINAFQVMKNDSYLQDTDASIQEMDELGKNFSGGVKAITYDVGSLELKRDEVSDLFTSSIVVSFVLDTGYYLDGDDPDNMLSNENTYSWHYEFTYDEDEKAWVITSGKPMAMFETDELEVKEFE</sequence>
<reference evidence="4" key="2">
    <citation type="submission" date="2020-09" db="EMBL/GenBank/DDBJ databases">
        <authorList>
            <person name="Sun Q."/>
            <person name="Zhou Y."/>
        </authorList>
    </citation>
    <scope>NUCLEOTIDE SEQUENCE</scope>
    <source>
        <strain evidence="4">CGMCC 1.12153</strain>
    </source>
</reference>
<dbReference type="AlphaFoldDB" id="A0A917EYK8"/>
<feature type="domain" description="TcaA second" evidence="2">
    <location>
        <begin position="93"/>
        <end position="182"/>
    </location>
</feature>
<evidence type="ECO:0000256" key="1">
    <source>
        <dbReference type="SAM" id="Phobius"/>
    </source>
</evidence>
<dbReference type="InterPro" id="IPR056902">
    <property type="entry name" value="NTF2_YvbJ"/>
</dbReference>
<dbReference type="PANTHER" id="PTHR40038">
    <property type="entry name" value="MEMBRANE-ASSOCIATED PROTEIN TCAA"/>
    <property type="match status" value="1"/>
</dbReference>
<dbReference type="RefSeq" id="WP_188378601.1">
    <property type="nucleotide sequence ID" value="NZ_BMEL01000004.1"/>
</dbReference>
<keyword evidence="5" id="KW-1185">Reference proteome</keyword>
<dbReference type="Pfam" id="PF22813">
    <property type="entry name" value="TcaA_2nd"/>
    <property type="match status" value="1"/>
</dbReference>
<accession>A0A917EYK8</accession>
<dbReference type="EMBL" id="BMEL01000004">
    <property type="protein sequence ID" value="GGF31159.1"/>
    <property type="molecule type" value="Genomic_DNA"/>
</dbReference>
<evidence type="ECO:0000313" key="5">
    <source>
        <dbReference type="Proteomes" id="UP000660110"/>
    </source>
</evidence>
<dbReference type="InterPro" id="IPR054529">
    <property type="entry name" value="TcaA_2nd"/>
</dbReference>
<keyword evidence="1" id="KW-0812">Transmembrane</keyword>
<dbReference type="Pfam" id="PF25155">
    <property type="entry name" value="NTF2_YvbJ"/>
    <property type="match status" value="1"/>
</dbReference>
<organism evidence="4 5">
    <name type="scientific">Halobacillus andaensis</name>
    <dbReference type="NCBI Taxonomy" id="1176239"/>
    <lineage>
        <taxon>Bacteria</taxon>
        <taxon>Bacillati</taxon>
        <taxon>Bacillota</taxon>
        <taxon>Bacilli</taxon>
        <taxon>Bacillales</taxon>
        <taxon>Bacillaceae</taxon>
        <taxon>Halobacillus</taxon>
    </lineage>
</organism>
<evidence type="ECO:0000313" key="4">
    <source>
        <dbReference type="EMBL" id="GGF31159.1"/>
    </source>
</evidence>
<evidence type="ECO:0000259" key="3">
    <source>
        <dbReference type="Pfam" id="PF25155"/>
    </source>
</evidence>
<name>A0A917EYK8_HALAA</name>
<protein>
    <submittedName>
        <fullName evidence="4">Uncharacterized protein</fullName>
    </submittedName>
</protein>